<feature type="domain" description="Peptidase C45 hydrolase" evidence="2">
    <location>
        <begin position="121"/>
        <end position="270"/>
    </location>
</feature>
<reference evidence="3 4" key="1">
    <citation type="submission" date="2023-01" db="EMBL/GenBank/DDBJ databases">
        <title>Characterization of estradiol degrading bacteria Microbacterium sp. MZT7 and reveal degrading genes through genome analysis.</title>
        <authorList>
            <person name="Hao P."/>
            <person name="Gao Y."/>
        </authorList>
    </citation>
    <scope>NUCLEOTIDE SEQUENCE [LARGE SCALE GENOMIC DNA]</scope>
    <source>
        <strain evidence="3 4">MZT7</strain>
    </source>
</reference>
<dbReference type="Gene3D" id="3.60.60.10">
    <property type="entry name" value="Penicillin V Acylase, Chain A"/>
    <property type="match status" value="1"/>
</dbReference>
<dbReference type="Pfam" id="PF03417">
    <property type="entry name" value="AAT"/>
    <property type="match status" value="1"/>
</dbReference>
<feature type="compositionally biased region" description="Basic and acidic residues" evidence="1">
    <location>
        <begin position="361"/>
        <end position="370"/>
    </location>
</feature>
<protein>
    <submittedName>
        <fullName evidence="3">C45 family peptidase</fullName>
    </submittedName>
</protein>
<organism evidence="3 4">
    <name type="scientific">Microbacterium resistens</name>
    <dbReference type="NCBI Taxonomy" id="156977"/>
    <lineage>
        <taxon>Bacteria</taxon>
        <taxon>Bacillati</taxon>
        <taxon>Actinomycetota</taxon>
        <taxon>Actinomycetes</taxon>
        <taxon>Micrococcales</taxon>
        <taxon>Microbacteriaceae</taxon>
        <taxon>Microbacterium</taxon>
    </lineage>
</organism>
<evidence type="ECO:0000256" key="1">
    <source>
        <dbReference type="SAM" id="MobiDB-lite"/>
    </source>
</evidence>
<dbReference type="Gene3D" id="1.10.10.2120">
    <property type="match status" value="1"/>
</dbReference>
<feature type="region of interest" description="Disordered" evidence="1">
    <location>
        <begin position="360"/>
        <end position="397"/>
    </location>
</feature>
<evidence type="ECO:0000259" key="2">
    <source>
        <dbReference type="Pfam" id="PF03417"/>
    </source>
</evidence>
<proteinExistence type="predicted"/>
<name>A0ABY3RXW8_9MICO</name>
<sequence>MIVHEWTSETADPREDGRRFGERWASQLHEARDAYRRLFAQSGVTGEEADDVVAECRAAVEAWAPEIAEEFHGVAEGSALEVADVHLLTARTEVLARMTPSMECSTIVFVPAGARPPRTLQTWDWHETLSNETVVRRLRTASGARVVTFSEFGQPAKIGVNDRGLGVHFNILHHRSDGTQGGVPVHVLSRMILDRASTVGEAEALARSVPLAASSVLTVVAFDGDRAEAAAIEVSPAGVAAMAVTPGGVLAHTNHFLDEELAAGEFSPYETTSVPRYRCLVDAADLARIEDDRERALAFGGIPDAPISVRARQDQPEHLRWETKLTVALDVEHGAIAFAAAAPADVAQAPWHRIGVDDDAAEARSEEHGRRPAATLTPGIATETGDALPPAPADPAR</sequence>
<accession>A0ABY3RXW8</accession>
<gene>
    <name evidence="3" type="ORF">K8F61_06380</name>
</gene>
<dbReference type="InterPro" id="IPR005079">
    <property type="entry name" value="Peptidase_C45_hydrolase"/>
</dbReference>
<dbReference type="NCBIfam" id="NF040521">
    <property type="entry name" value="C45_proenzyme"/>
    <property type="match status" value="1"/>
</dbReference>
<evidence type="ECO:0000313" key="4">
    <source>
        <dbReference type="Proteomes" id="UP001199642"/>
    </source>
</evidence>
<dbReference type="Proteomes" id="UP001199642">
    <property type="component" value="Chromosome"/>
</dbReference>
<dbReference type="InterPro" id="IPR047801">
    <property type="entry name" value="Peptidase_C45"/>
</dbReference>
<evidence type="ECO:0000313" key="3">
    <source>
        <dbReference type="EMBL" id="UGS27795.1"/>
    </source>
</evidence>
<dbReference type="PANTHER" id="PTHR34180">
    <property type="entry name" value="PEPTIDASE C45"/>
    <property type="match status" value="1"/>
</dbReference>
<keyword evidence="4" id="KW-1185">Reference proteome</keyword>
<dbReference type="InterPro" id="IPR047794">
    <property type="entry name" value="C45_proenzyme-like"/>
</dbReference>
<dbReference type="EMBL" id="CP082781">
    <property type="protein sequence ID" value="UGS27795.1"/>
    <property type="molecule type" value="Genomic_DNA"/>
</dbReference>
<dbReference type="RefSeq" id="WP_231821075.1">
    <property type="nucleotide sequence ID" value="NZ_CP082781.1"/>
</dbReference>
<dbReference type="PANTHER" id="PTHR34180:SF1">
    <property type="entry name" value="BETA-ALANYL-DOPAMINE_CARCININE HYDROLASE"/>
    <property type="match status" value="1"/>
</dbReference>